<feature type="domain" description="Aminoglycoside phosphotransferase" evidence="2">
    <location>
        <begin position="32"/>
        <end position="255"/>
    </location>
</feature>
<dbReference type="OrthoDB" id="156345at2"/>
<dbReference type="PANTHER" id="PTHR21064:SF6">
    <property type="entry name" value="AMINOGLYCOSIDE PHOSPHOTRANSFERASE DOMAIN-CONTAINING PROTEIN"/>
    <property type="match status" value="1"/>
</dbReference>
<organism evidence="3 4">
    <name type="scientific">Paenibacillus montanisoli</name>
    <dbReference type="NCBI Taxonomy" id="2081970"/>
    <lineage>
        <taxon>Bacteria</taxon>
        <taxon>Bacillati</taxon>
        <taxon>Bacillota</taxon>
        <taxon>Bacilli</taxon>
        <taxon>Bacillales</taxon>
        <taxon>Paenibacillaceae</taxon>
        <taxon>Paenibacillus</taxon>
    </lineage>
</organism>
<dbReference type="Gene3D" id="3.90.1200.10">
    <property type="match status" value="1"/>
</dbReference>
<dbReference type="InterPro" id="IPR011009">
    <property type="entry name" value="Kinase-like_dom_sf"/>
</dbReference>
<dbReference type="Gene3D" id="3.30.200.20">
    <property type="entry name" value="Phosphorylase Kinase, domain 1"/>
    <property type="match status" value="1"/>
</dbReference>
<comment type="caution">
    <text evidence="3">The sequence shown here is derived from an EMBL/GenBank/DDBJ whole genome shotgun (WGS) entry which is preliminary data.</text>
</comment>
<dbReference type="SUPFAM" id="SSF56112">
    <property type="entry name" value="Protein kinase-like (PK-like)"/>
    <property type="match status" value="1"/>
</dbReference>
<dbReference type="EMBL" id="QLUW01000001">
    <property type="protein sequence ID" value="RAP78255.1"/>
    <property type="molecule type" value="Genomic_DNA"/>
</dbReference>
<protein>
    <recommendedName>
        <fullName evidence="2">Aminoglycoside phosphotransferase domain-containing protein</fullName>
    </recommendedName>
</protein>
<dbReference type="RefSeq" id="WP_112881378.1">
    <property type="nucleotide sequence ID" value="NZ_QLUW01000001.1"/>
</dbReference>
<evidence type="ECO:0000313" key="4">
    <source>
        <dbReference type="Proteomes" id="UP000249260"/>
    </source>
</evidence>
<keyword evidence="4" id="KW-1185">Reference proteome</keyword>
<reference evidence="3 4" key="1">
    <citation type="submission" date="2018-06" db="EMBL/GenBank/DDBJ databases">
        <title>Paenibacillus montanisoli sp. nov., isolated from mountain area soil.</title>
        <authorList>
            <person name="Wu M."/>
        </authorList>
    </citation>
    <scope>NUCLEOTIDE SEQUENCE [LARGE SCALE GENOMIC DNA]</scope>
    <source>
        <strain evidence="3 4">RA17</strain>
    </source>
</reference>
<dbReference type="AlphaFoldDB" id="A0A328UBI0"/>
<sequence>MNSMTSREYAQYLDAYPIDPDWHIKKEECGMNNTTRMVYAGADKLVLRIYENHRDRALVVTEHAILNELLRAKLTYKVPAAVQNRHRETITVGPEGKLAALYRFIPGKRPNPNSDAHVYGLGQAAGELSHALARLSGRAELIPQYKPYYELAENHGAMLDDALLQLCERNEQLKDRREKVIGLLHERKYLTALRDCIAKLPQQWIHGDIVFTNAVANEELISGLLDFEFCTVDARAMELAVVLAEFPSEASGEAIRHIELFCKGFGEWAKLNQREQEQLPALIKLRMIDVWLHFAGRLQSGLDPEQVWLDQTDRVSFVCRWVEDHADAISEIFRRNLTE</sequence>
<comment type="similarity">
    <text evidence="1">Belongs to the pseudomonas-type ThrB family.</text>
</comment>
<proteinExistence type="inferred from homology"/>
<evidence type="ECO:0000313" key="3">
    <source>
        <dbReference type="EMBL" id="RAP78255.1"/>
    </source>
</evidence>
<dbReference type="GO" id="GO:0019202">
    <property type="term" value="F:amino acid kinase activity"/>
    <property type="evidence" value="ECO:0007669"/>
    <property type="project" value="TreeGrafter"/>
</dbReference>
<dbReference type="PANTHER" id="PTHR21064">
    <property type="entry name" value="AMINOGLYCOSIDE PHOSPHOTRANSFERASE DOMAIN-CONTAINING PROTEIN-RELATED"/>
    <property type="match status" value="1"/>
</dbReference>
<name>A0A328UBI0_9BACL</name>
<dbReference type="InterPro" id="IPR002575">
    <property type="entry name" value="Aminoglycoside_PTrfase"/>
</dbReference>
<dbReference type="Proteomes" id="UP000249260">
    <property type="component" value="Unassembled WGS sequence"/>
</dbReference>
<dbReference type="InterPro" id="IPR050249">
    <property type="entry name" value="Pseudomonas-type_ThrB"/>
</dbReference>
<evidence type="ECO:0000259" key="2">
    <source>
        <dbReference type="Pfam" id="PF01636"/>
    </source>
</evidence>
<dbReference type="Pfam" id="PF01636">
    <property type="entry name" value="APH"/>
    <property type="match status" value="1"/>
</dbReference>
<gene>
    <name evidence="3" type="ORF">DL346_07455</name>
</gene>
<accession>A0A328UBI0</accession>
<evidence type="ECO:0000256" key="1">
    <source>
        <dbReference type="ARBA" id="ARBA00038240"/>
    </source>
</evidence>